<proteinExistence type="predicted"/>
<evidence type="ECO:0000313" key="1">
    <source>
        <dbReference type="EMBL" id="QBJ03891.1"/>
    </source>
</evidence>
<keyword evidence="2" id="KW-1185">Reference proteome</keyword>
<protein>
    <submittedName>
        <fullName evidence="1">Uncharacterized protein</fullName>
    </submittedName>
</protein>
<name>A0A4Y5FFK1_9CAUD</name>
<dbReference type="EMBL" id="MK504446">
    <property type="protein sequence ID" value="QBJ03891.1"/>
    <property type="molecule type" value="Genomic_DNA"/>
</dbReference>
<dbReference type="Proteomes" id="UP000306187">
    <property type="component" value="Segment"/>
</dbReference>
<organism evidence="1 2">
    <name type="scientific">Lactobacillus phage SAC12B</name>
    <dbReference type="NCBI Taxonomy" id="2510941"/>
    <lineage>
        <taxon>Viruses</taxon>
        <taxon>Duplodnaviria</taxon>
        <taxon>Heunggongvirae</taxon>
        <taxon>Uroviricota</taxon>
        <taxon>Caudoviricetes</taxon>
        <taxon>Herelleviridae</taxon>
        <taxon>Tybeckvirus</taxon>
        <taxon>Tybeckvirus SAC12B</taxon>
    </lineage>
</organism>
<accession>A0A4Y5FFK1</accession>
<reference evidence="1" key="1">
    <citation type="submission" date="2019-02" db="EMBL/GenBank/DDBJ databases">
        <title>Isolation of virulent Lactobacillus brevis phages.</title>
        <authorList>
            <person name="Feyereisen M."/>
            <person name="Mahony J."/>
            <person name="O'Sullivan T."/>
            <person name="van Sinderen D."/>
        </authorList>
    </citation>
    <scope>NUCLEOTIDE SEQUENCE [LARGE SCALE GENOMIC DNA]</scope>
</reference>
<gene>
    <name evidence="1" type="ORF">SAC12B_0102</name>
</gene>
<sequence>MSRSYRKNPILKNGKSAHQLKKEASRITRRRINRGDYDDYLPQNCQYKKLYDSWDICDYVSRYSISEVRKYINITYSKYKNNDFSPAIHKSYTKRYYYTPDGKPYYYTLNDMLNNTKRRTDLTVKTKTFYYTHYIFKEDTFEEFARNTWIDYKKTWMCN</sequence>
<evidence type="ECO:0000313" key="2">
    <source>
        <dbReference type="Proteomes" id="UP000306187"/>
    </source>
</evidence>